<name>A0AAV8XYQ5_9CUCU</name>
<dbReference type="Proteomes" id="UP001162162">
    <property type="component" value="Unassembled WGS sequence"/>
</dbReference>
<comment type="caution">
    <text evidence="1">The sequence shown here is derived from an EMBL/GenBank/DDBJ whole genome shotgun (WGS) entry which is preliminary data.</text>
</comment>
<dbReference type="PANTHER" id="PTHR19303:SF71">
    <property type="entry name" value="ZINC FINGER PHD-TYPE DOMAIN-CONTAINING PROTEIN"/>
    <property type="match status" value="1"/>
</dbReference>
<dbReference type="AlphaFoldDB" id="A0AAV8XYQ5"/>
<accession>A0AAV8XYQ5</accession>
<keyword evidence="2" id="KW-1185">Reference proteome</keyword>
<evidence type="ECO:0000313" key="1">
    <source>
        <dbReference type="EMBL" id="KAJ8943837.1"/>
    </source>
</evidence>
<dbReference type="EMBL" id="JAPWTK010000275">
    <property type="protein sequence ID" value="KAJ8943837.1"/>
    <property type="molecule type" value="Genomic_DNA"/>
</dbReference>
<sequence length="230" mass="26583">MLENESVRAAAGRYNVPRSTLRRYIEKVSNKYSDLFTVSDENLQETIQQVGSYTACAVKQVFSVEQERALVSYAKKYSDHYYGLNITELRELAYQFGKKIQVKYPSKWDEDKMSGRDWYYGFMRRHQELSLRTPEQTTLHRVKSFSEENVQVFFRNLDAVLSEYPYQAADIWNMDETGFSTVPTNIGKVISTRGMRRVGQISAQERGSMIRMALAVSADGNSIPPFFSVR</sequence>
<dbReference type="PANTHER" id="PTHR19303">
    <property type="entry name" value="TRANSPOSON"/>
    <property type="match status" value="1"/>
</dbReference>
<protein>
    <recommendedName>
        <fullName evidence="3">HTH psq-type domain-containing protein</fullName>
    </recommendedName>
</protein>
<evidence type="ECO:0000313" key="2">
    <source>
        <dbReference type="Proteomes" id="UP001162162"/>
    </source>
</evidence>
<dbReference type="InterPro" id="IPR050863">
    <property type="entry name" value="CenT-Element_Derived"/>
</dbReference>
<evidence type="ECO:0008006" key="3">
    <source>
        <dbReference type="Google" id="ProtNLM"/>
    </source>
</evidence>
<proteinExistence type="predicted"/>
<gene>
    <name evidence="1" type="ORF">NQ318_020909</name>
</gene>
<dbReference type="GO" id="GO:0003677">
    <property type="term" value="F:DNA binding"/>
    <property type="evidence" value="ECO:0007669"/>
    <property type="project" value="TreeGrafter"/>
</dbReference>
<organism evidence="1 2">
    <name type="scientific">Aromia moschata</name>
    <dbReference type="NCBI Taxonomy" id="1265417"/>
    <lineage>
        <taxon>Eukaryota</taxon>
        <taxon>Metazoa</taxon>
        <taxon>Ecdysozoa</taxon>
        <taxon>Arthropoda</taxon>
        <taxon>Hexapoda</taxon>
        <taxon>Insecta</taxon>
        <taxon>Pterygota</taxon>
        <taxon>Neoptera</taxon>
        <taxon>Endopterygota</taxon>
        <taxon>Coleoptera</taxon>
        <taxon>Polyphaga</taxon>
        <taxon>Cucujiformia</taxon>
        <taxon>Chrysomeloidea</taxon>
        <taxon>Cerambycidae</taxon>
        <taxon>Cerambycinae</taxon>
        <taxon>Callichromatini</taxon>
        <taxon>Aromia</taxon>
    </lineage>
</organism>
<reference evidence="1" key="1">
    <citation type="journal article" date="2023" name="Insect Mol. Biol.">
        <title>Genome sequencing provides insights into the evolution of gene families encoding plant cell wall-degrading enzymes in longhorned beetles.</title>
        <authorList>
            <person name="Shin N.R."/>
            <person name="Okamura Y."/>
            <person name="Kirsch R."/>
            <person name="Pauchet Y."/>
        </authorList>
    </citation>
    <scope>NUCLEOTIDE SEQUENCE</scope>
    <source>
        <strain evidence="1">AMC_N1</strain>
    </source>
</reference>
<dbReference type="GO" id="GO:0005634">
    <property type="term" value="C:nucleus"/>
    <property type="evidence" value="ECO:0007669"/>
    <property type="project" value="TreeGrafter"/>
</dbReference>